<organism evidence="2 3">
    <name type="scientific">Stylophora pistillata</name>
    <name type="common">Smooth cauliflower coral</name>
    <dbReference type="NCBI Taxonomy" id="50429"/>
    <lineage>
        <taxon>Eukaryota</taxon>
        <taxon>Metazoa</taxon>
        <taxon>Cnidaria</taxon>
        <taxon>Anthozoa</taxon>
        <taxon>Hexacorallia</taxon>
        <taxon>Scleractinia</taxon>
        <taxon>Astrocoeniina</taxon>
        <taxon>Pocilloporidae</taxon>
        <taxon>Stylophora</taxon>
    </lineage>
</organism>
<dbReference type="EMBL" id="LSMT01000275">
    <property type="protein sequence ID" value="PFX21471.1"/>
    <property type="molecule type" value="Genomic_DNA"/>
</dbReference>
<name>A0A2B4RV50_STYPI</name>
<evidence type="ECO:0000313" key="2">
    <source>
        <dbReference type="EMBL" id="PFX21471.1"/>
    </source>
</evidence>
<sequence>MRIALNYNAFSCHFFNCITGCRSNIVSPLLCWKFVLWSPAKTQSSNECVHDKIRNSYRADSQTEEEKKDQGGSKSAWMPANITNTNKLSYKIAKHRAVLYVCQ</sequence>
<evidence type="ECO:0000313" key="3">
    <source>
        <dbReference type="Proteomes" id="UP000225706"/>
    </source>
</evidence>
<protein>
    <submittedName>
        <fullName evidence="2">Uncharacterized protein</fullName>
    </submittedName>
</protein>
<dbReference type="AlphaFoldDB" id="A0A2B4RV50"/>
<reference evidence="3" key="1">
    <citation type="journal article" date="2017" name="bioRxiv">
        <title>Comparative analysis of the genomes of Stylophora pistillata and Acropora digitifera provides evidence for extensive differences between species of corals.</title>
        <authorList>
            <person name="Voolstra C.R."/>
            <person name="Li Y."/>
            <person name="Liew Y.J."/>
            <person name="Baumgarten S."/>
            <person name="Zoccola D."/>
            <person name="Flot J.-F."/>
            <person name="Tambutte S."/>
            <person name="Allemand D."/>
            <person name="Aranda M."/>
        </authorList>
    </citation>
    <scope>NUCLEOTIDE SEQUENCE [LARGE SCALE GENOMIC DNA]</scope>
</reference>
<dbReference type="Proteomes" id="UP000225706">
    <property type="component" value="Unassembled WGS sequence"/>
</dbReference>
<keyword evidence="3" id="KW-1185">Reference proteome</keyword>
<comment type="caution">
    <text evidence="2">The sequence shown here is derived from an EMBL/GenBank/DDBJ whole genome shotgun (WGS) entry which is preliminary data.</text>
</comment>
<proteinExistence type="predicted"/>
<accession>A0A2B4RV50</accession>
<evidence type="ECO:0000256" key="1">
    <source>
        <dbReference type="SAM" id="MobiDB-lite"/>
    </source>
</evidence>
<feature type="region of interest" description="Disordered" evidence="1">
    <location>
        <begin position="58"/>
        <end position="78"/>
    </location>
</feature>
<gene>
    <name evidence="2" type="ORF">AWC38_SpisGene14040</name>
</gene>